<dbReference type="AlphaFoldDB" id="A0A1L9QLB4"/>
<gene>
    <name evidence="1" type="ORF">BI308_21830</name>
</gene>
<sequence>MIDTLHGLLISEVAYGYGVVVVLHQTPPETATLMPSDDLLLAVGDRIVVLSSIEGLKRIEQGTIASPTWQVRINSALTKDSAFDGANVISRMSGYRLSGARELMNNLPQILPKPLYLHQAERLVRELKRSRVKAELIQPFYQQTGE</sequence>
<dbReference type="EMBL" id="MLAW01000053">
    <property type="protein sequence ID" value="OJJ19002.1"/>
    <property type="molecule type" value="Genomic_DNA"/>
</dbReference>
<protein>
    <recommendedName>
        <fullName evidence="3">RCK C-terminal domain-containing protein</fullName>
    </recommendedName>
</protein>
<organism evidence="1 2">
    <name type="scientific">Roseofilum reptotaenium AO1-A</name>
    <dbReference type="NCBI Taxonomy" id="1925591"/>
    <lineage>
        <taxon>Bacteria</taxon>
        <taxon>Bacillati</taxon>
        <taxon>Cyanobacteriota</taxon>
        <taxon>Cyanophyceae</taxon>
        <taxon>Desertifilales</taxon>
        <taxon>Desertifilaceae</taxon>
        <taxon>Roseofilum</taxon>
    </lineage>
</organism>
<reference evidence="1" key="1">
    <citation type="submission" date="2016-10" db="EMBL/GenBank/DDBJ databases">
        <title>CRISPR-Cas defence system in Roseofilum reptotaenium: evidence of a bacteriophage-cyanobacterium arms race in the coral black band disease.</title>
        <authorList>
            <person name="Buerger P."/>
            <person name="Wood-Charlson E.M."/>
            <person name="Weynberg K.D."/>
            <person name="Willis B."/>
            <person name="Van Oppen M.J."/>
        </authorList>
    </citation>
    <scope>NUCLEOTIDE SEQUENCE [LARGE SCALE GENOMIC DNA]</scope>
    <source>
        <strain evidence="1">AO1-A</strain>
    </source>
</reference>
<proteinExistence type="predicted"/>
<name>A0A1L9QLB4_9CYAN</name>
<comment type="caution">
    <text evidence="1">The sequence shown here is derived from an EMBL/GenBank/DDBJ whole genome shotgun (WGS) entry which is preliminary data.</text>
</comment>
<dbReference type="Proteomes" id="UP000183940">
    <property type="component" value="Unassembled WGS sequence"/>
</dbReference>
<evidence type="ECO:0000313" key="1">
    <source>
        <dbReference type="EMBL" id="OJJ19002.1"/>
    </source>
</evidence>
<dbReference type="STRING" id="1925591.BI308_21830"/>
<keyword evidence="2" id="KW-1185">Reference proteome</keyword>
<accession>A0A1L9QLB4</accession>
<evidence type="ECO:0008006" key="3">
    <source>
        <dbReference type="Google" id="ProtNLM"/>
    </source>
</evidence>
<evidence type="ECO:0000313" key="2">
    <source>
        <dbReference type="Proteomes" id="UP000183940"/>
    </source>
</evidence>